<dbReference type="InterPro" id="IPR005899">
    <property type="entry name" value="Na_pump_deCOase"/>
</dbReference>
<keyword evidence="12 16" id="KW-0406">Ion transport</keyword>
<dbReference type="HAMAP" id="MF_00404">
    <property type="entry name" value="OadG"/>
    <property type="match status" value="1"/>
</dbReference>
<evidence type="ECO:0000256" key="12">
    <source>
        <dbReference type="ARBA" id="ARBA00023065"/>
    </source>
</evidence>
<comment type="subcellular location">
    <subcellularLocation>
        <location evidence="3 16">Cell membrane</location>
        <topology evidence="3 16">Single-pass membrane protein</topology>
    </subcellularLocation>
</comment>
<dbReference type="RefSeq" id="WP_013135513.1">
    <property type="nucleotide sequence ID" value="NC_014166.1"/>
</dbReference>
<dbReference type="HOGENOM" id="CLU_168750_4_0_7"/>
<dbReference type="AlphaFoldDB" id="D5V1D4"/>
<dbReference type="KEGG" id="ant:Arnit_1714"/>
<evidence type="ECO:0000256" key="13">
    <source>
        <dbReference type="ARBA" id="ARBA00023136"/>
    </source>
</evidence>
<gene>
    <name evidence="16" type="primary">oadG</name>
    <name evidence="17" type="ordered locus">Arnit_1714</name>
</gene>
<evidence type="ECO:0000256" key="14">
    <source>
        <dbReference type="ARBA" id="ARBA00023201"/>
    </source>
</evidence>
<evidence type="ECO:0000256" key="9">
    <source>
        <dbReference type="ARBA" id="ARBA00022967"/>
    </source>
</evidence>
<evidence type="ECO:0000256" key="5">
    <source>
        <dbReference type="ARBA" id="ARBA00011869"/>
    </source>
</evidence>
<comment type="subunit">
    <text evidence="5 16">Heterotrimer of an alpha, a beta and a gamma subunit.</text>
</comment>
<evidence type="ECO:0000256" key="2">
    <source>
        <dbReference type="ARBA" id="ARBA00003002"/>
    </source>
</evidence>
<protein>
    <recommendedName>
        <fullName evidence="16">Probable oxaloacetate decarboxylase gamma chain</fullName>
        <ecNumber evidence="16">7.2.4.2</ecNumber>
    </recommendedName>
</protein>
<evidence type="ECO:0000256" key="1">
    <source>
        <dbReference type="ARBA" id="ARBA00001959"/>
    </source>
</evidence>
<dbReference type="Proteomes" id="UP000000939">
    <property type="component" value="Chromosome"/>
</dbReference>
<comment type="cofactor">
    <cofactor evidence="1 16">
        <name>Na(+)</name>
        <dbReference type="ChEBI" id="CHEBI:29101"/>
    </cofactor>
</comment>
<dbReference type="GO" id="GO:0015451">
    <property type="term" value="F:decarboxylation-driven active transmembrane transporter activity"/>
    <property type="evidence" value="ECO:0007669"/>
    <property type="project" value="UniProtKB-EC"/>
</dbReference>
<organism evidence="17 18">
    <name type="scientific">Arcobacter nitrofigilis (strain ATCC 33309 / DSM 7299 / CCUG 15893 / LMG 7604 / NCTC 12251 / CI)</name>
    <name type="common">Campylobacter nitrofigilis</name>
    <dbReference type="NCBI Taxonomy" id="572480"/>
    <lineage>
        <taxon>Bacteria</taxon>
        <taxon>Pseudomonadati</taxon>
        <taxon>Campylobacterota</taxon>
        <taxon>Epsilonproteobacteria</taxon>
        <taxon>Campylobacterales</taxon>
        <taxon>Arcobacteraceae</taxon>
        <taxon>Arcobacter</taxon>
    </lineage>
</organism>
<accession>D5V1D4</accession>
<dbReference type="EC" id="7.2.4.2" evidence="16"/>
<dbReference type="Pfam" id="PF04277">
    <property type="entry name" value="OAD_gamma"/>
    <property type="match status" value="1"/>
</dbReference>
<dbReference type="NCBIfam" id="TIGR01195">
    <property type="entry name" value="oadG_fam"/>
    <property type="match status" value="1"/>
</dbReference>
<keyword evidence="14 16" id="KW-0739">Sodium transport</keyword>
<dbReference type="GO" id="GO:0008948">
    <property type="term" value="F:oxaloacetate decarboxylase activity"/>
    <property type="evidence" value="ECO:0007669"/>
    <property type="project" value="UniProtKB-UniRule"/>
</dbReference>
<sequence length="83" mass="9115" precursor="true">METNLVMEALKFMVLGMGIVFSFLIIMVLALKAQAGLIKKYFPEKENIKTAKKVQPSVATSDITAKKIAAITAVIQHHNNQKG</sequence>
<evidence type="ECO:0000256" key="3">
    <source>
        <dbReference type="ARBA" id="ARBA00004162"/>
    </source>
</evidence>
<dbReference type="EMBL" id="CP001999">
    <property type="protein sequence ID" value="ADG93368.1"/>
    <property type="molecule type" value="Genomic_DNA"/>
</dbReference>
<comment type="catalytic activity">
    <reaction evidence="15 16">
        <text>oxaloacetate + 2 Na(+)(in) + H(+) = pyruvate + 2 Na(+)(out) + CO2</text>
        <dbReference type="Rhea" id="RHEA:57724"/>
        <dbReference type="ChEBI" id="CHEBI:15361"/>
        <dbReference type="ChEBI" id="CHEBI:15378"/>
        <dbReference type="ChEBI" id="CHEBI:16452"/>
        <dbReference type="ChEBI" id="CHEBI:16526"/>
        <dbReference type="ChEBI" id="CHEBI:29101"/>
        <dbReference type="EC" id="7.2.4.2"/>
    </reaction>
</comment>
<keyword evidence="7 16" id="KW-1003">Cell membrane</keyword>
<evidence type="ECO:0000313" key="17">
    <source>
        <dbReference type="EMBL" id="ADG93368.1"/>
    </source>
</evidence>
<dbReference type="InterPro" id="IPR023424">
    <property type="entry name" value="OadG"/>
</dbReference>
<keyword evidence="9 16" id="KW-1278">Translocase</keyword>
<evidence type="ECO:0000256" key="11">
    <source>
        <dbReference type="ARBA" id="ARBA00023053"/>
    </source>
</evidence>
<dbReference type="GO" id="GO:0015081">
    <property type="term" value="F:sodium ion transmembrane transporter activity"/>
    <property type="evidence" value="ECO:0007669"/>
    <property type="project" value="UniProtKB-UniRule"/>
</dbReference>
<dbReference type="OrthoDB" id="5344433at2"/>
<dbReference type="eggNOG" id="COG3630">
    <property type="taxonomic scope" value="Bacteria"/>
</dbReference>
<comment type="function">
    <text evidence="2 16">Catalyzes the decarboxylation of oxaloacetate coupled to Na(+) translocation.</text>
</comment>
<evidence type="ECO:0000256" key="4">
    <source>
        <dbReference type="ARBA" id="ARBA00005844"/>
    </source>
</evidence>
<evidence type="ECO:0000256" key="8">
    <source>
        <dbReference type="ARBA" id="ARBA00022692"/>
    </source>
</evidence>
<evidence type="ECO:0000256" key="15">
    <source>
        <dbReference type="ARBA" id="ARBA00048176"/>
    </source>
</evidence>
<keyword evidence="8 16" id="KW-0812">Transmembrane</keyword>
<keyword evidence="6 16" id="KW-0813">Transport</keyword>
<dbReference type="GO" id="GO:0036376">
    <property type="term" value="P:sodium ion export across plasma membrane"/>
    <property type="evidence" value="ECO:0007669"/>
    <property type="project" value="InterPro"/>
</dbReference>
<evidence type="ECO:0000256" key="7">
    <source>
        <dbReference type="ARBA" id="ARBA00022475"/>
    </source>
</evidence>
<keyword evidence="13 16" id="KW-0472">Membrane</keyword>
<keyword evidence="10 16" id="KW-1133">Transmembrane helix</keyword>
<reference evidence="17 18" key="1">
    <citation type="journal article" date="2010" name="Stand. Genomic Sci.">
        <title>Complete genome sequence of Arcobacter nitrofigilis type strain (CI).</title>
        <authorList>
            <person name="Pati A."/>
            <person name="Gronow S."/>
            <person name="Lapidus A."/>
            <person name="Copeland A."/>
            <person name="Glavina Del Rio T."/>
            <person name="Nolan M."/>
            <person name="Lucas S."/>
            <person name="Tice H."/>
            <person name="Cheng J.F."/>
            <person name="Han C."/>
            <person name="Chertkov O."/>
            <person name="Bruce D."/>
            <person name="Tapia R."/>
            <person name="Goodwin L."/>
            <person name="Pitluck S."/>
            <person name="Liolios K."/>
            <person name="Ivanova N."/>
            <person name="Mavromatis K."/>
            <person name="Chen A."/>
            <person name="Palaniappan K."/>
            <person name="Land M."/>
            <person name="Hauser L."/>
            <person name="Chang Y.J."/>
            <person name="Jeffries C.D."/>
            <person name="Detter J.C."/>
            <person name="Rohde M."/>
            <person name="Goker M."/>
            <person name="Bristow J."/>
            <person name="Eisen J.A."/>
            <person name="Markowitz V."/>
            <person name="Hugenholtz P."/>
            <person name="Klenk H.P."/>
            <person name="Kyrpides N.C."/>
        </authorList>
    </citation>
    <scope>NUCLEOTIDE SEQUENCE [LARGE SCALE GENOMIC DNA]</scope>
    <source>
        <strain evidence="18">ATCC 33309 / DSM 7299 / CCUG 15893 / LMG 7604 / NCTC 12251 / CI</strain>
    </source>
</reference>
<keyword evidence="11 16" id="KW-0915">Sodium</keyword>
<proteinExistence type="inferred from homology"/>
<evidence type="ECO:0000313" key="18">
    <source>
        <dbReference type="Proteomes" id="UP000000939"/>
    </source>
</evidence>
<keyword evidence="18" id="KW-1185">Reference proteome</keyword>
<evidence type="ECO:0000256" key="10">
    <source>
        <dbReference type="ARBA" id="ARBA00022989"/>
    </source>
</evidence>
<comment type="similarity">
    <text evidence="4 16">Belongs to the OadG family.</text>
</comment>
<evidence type="ECO:0000256" key="6">
    <source>
        <dbReference type="ARBA" id="ARBA00022448"/>
    </source>
</evidence>
<dbReference type="STRING" id="572480.Arnit_1714"/>
<name>D5V1D4_ARCNC</name>
<feature type="transmembrane region" description="Helical" evidence="16">
    <location>
        <begin position="12"/>
        <end position="31"/>
    </location>
</feature>
<evidence type="ECO:0000256" key="16">
    <source>
        <dbReference type="HAMAP-Rule" id="MF_00404"/>
    </source>
</evidence>
<dbReference type="GO" id="GO:0005886">
    <property type="term" value="C:plasma membrane"/>
    <property type="evidence" value="ECO:0007669"/>
    <property type="project" value="UniProtKB-SubCell"/>
</dbReference>